<keyword evidence="2" id="KW-0812">Transmembrane</keyword>
<proteinExistence type="predicted"/>
<reference evidence="3" key="1">
    <citation type="submission" date="2021-03" db="EMBL/GenBank/DDBJ databases">
        <authorList>
            <person name="Tagirdzhanova G."/>
        </authorList>
    </citation>
    <scope>NUCLEOTIDE SEQUENCE</scope>
</reference>
<dbReference type="GO" id="GO:0000287">
    <property type="term" value="F:magnesium ion binding"/>
    <property type="evidence" value="ECO:0007669"/>
    <property type="project" value="TreeGrafter"/>
</dbReference>
<feature type="transmembrane region" description="Helical" evidence="2">
    <location>
        <begin position="464"/>
        <end position="484"/>
    </location>
</feature>
<evidence type="ECO:0000313" key="3">
    <source>
        <dbReference type="EMBL" id="CAF9910877.1"/>
    </source>
</evidence>
<dbReference type="Proteomes" id="UP000664521">
    <property type="component" value="Unassembled WGS sequence"/>
</dbReference>
<dbReference type="PANTHER" id="PTHR46494:SF1">
    <property type="entry name" value="CORA FAMILY METAL ION TRANSPORTER (EUROFUNG)"/>
    <property type="match status" value="1"/>
</dbReference>
<dbReference type="PANTHER" id="PTHR46494">
    <property type="entry name" value="CORA FAMILY METAL ION TRANSPORTER (EUROFUNG)"/>
    <property type="match status" value="1"/>
</dbReference>
<keyword evidence="4" id="KW-1185">Reference proteome</keyword>
<dbReference type="GO" id="GO:0015087">
    <property type="term" value="F:cobalt ion transmembrane transporter activity"/>
    <property type="evidence" value="ECO:0007669"/>
    <property type="project" value="TreeGrafter"/>
</dbReference>
<name>A0A8H3EV61_9LECA</name>
<comment type="subcellular location">
    <subcellularLocation>
        <location evidence="1">Cell membrane</location>
        <topology evidence="1">Multi-pass membrane protein</topology>
    </subcellularLocation>
</comment>
<dbReference type="EMBL" id="CAJPDS010000009">
    <property type="protein sequence ID" value="CAF9910877.1"/>
    <property type="molecule type" value="Genomic_DNA"/>
</dbReference>
<protein>
    <submittedName>
        <fullName evidence="3">Uncharacterized protein</fullName>
    </submittedName>
</protein>
<evidence type="ECO:0000256" key="1">
    <source>
        <dbReference type="ARBA" id="ARBA00004651"/>
    </source>
</evidence>
<dbReference type="InterPro" id="IPR045861">
    <property type="entry name" value="CorA_cytoplasmic_dom"/>
</dbReference>
<evidence type="ECO:0000313" key="4">
    <source>
        <dbReference type="Proteomes" id="UP000664521"/>
    </source>
</evidence>
<comment type="caution">
    <text evidence="3">The sequence shown here is derived from an EMBL/GenBank/DDBJ whole genome shotgun (WGS) entry which is preliminary data.</text>
</comment>
<keyword evidence="2" id="KW-1133">Transmembrane helix</keyword>
<organism evidence="3 4">
    <name type="scientific">Heterodermia speciosa</name>
    <dbReference type="NCBI Taxonomy" id="116794"/>
    <lineage>
        <taxon>Eukaryota</taxon>
        <taxon>Fungi</taxon>
        <taxon>Dikarya</taxon>
        <taxon>Ascomycota</taxon>
        <taxon>Pezizomycotina</taxon>
        <taxon>Lecanoromycetes</taxon>
        <taxon>OSLEUM clade</taxon>
        <taxon>Lecanoromycetidae</taxon>
        <taxon>Caliciales</taxon>
        <taxon>Physciaceae</taxon>
        <taxon>Heterodermia</taxon>
    </lineage>
</organism>
<dbReference type="AlphaFoldDB" id="A0A8H3EV61"/>
<dbReference type="GO" id="GO:0050897">
    <property type="term" value="F:cobalt ion binding"/>
    <property type="evidence" value="ECO:0007669"/>
    <property type="project" value="TreeGrafter"/>
</dbReference>
<feature type="transmembrane region" description="Helical" evidence="2">
    <location>
        <begin position="496"/>
        <end position="519"/>
    </location>
</feature>
<gene>
    <name evidence="3" type="ORF">HETSPECPRED_010218</name>
</gene>
<dbReference type="GO" id="GO:0005886">
    <property type="term" value="C:plasma membrane"/>
    <property type="evidence" value="ECO:0007669"/>
    <property type="project" value="UniProtKB-SubCell"/>
</dbReference>
<sequence>MDGSRTLPGFENFDDPNVYHRGAKHILKANALNFVLEFDSDKALLASDLDSESITELLQTPVEPTKTRWINLWSPEQQKKTVKALATNYGFSPRTEGVMSSDPGRPAVVTTANQQSRRRAMLPWLKDRSSFDSHAEDVEMTPTRDQPPSHATSLDLNHYRMVNEVWYYSSVDWGTRYLCVGYNSLSPIDLTSIDVDQQSKRMQNKPQGKRLWTWLILCDDNTIVTINENPFHGHEGPPTPDEEEKLHSIRRNLANVFEQLSKVNEYRKEKNPINKLSIRSGLPKTNAKESEISEAPSLLFHYLFDDWYASYSLVAKQEHQYGKQLGNLRDLMFQRPAVEHIEKLHRIGQQLSVLKKIYLSYALIIDRILERQKPVDMSNSTHLLKEHIDDERSLLTAQTRSYAVNLSSAAIVRFERLRDRIQLYALGEIQDCIDEKEALVGLNFNLITLKQSDAVERLTRITILLAKVTILFMPVSLMTAYFSTQIEDLQGAYTSTTYWACFAVIMAFSLLFLVVFGVLSNTLEGKPIYRSMTQTSWDYSRKWLGFKERQKTALKRT</sequence>
<dbReference type="SUPFAM" id="SSF143865">
    <property type="entry name" value="CorA soluble domain-like"/>
    <property type="match status" value="1"/>
</dbReference>
<dbReference type="GO" id="GO:0015095">
    <property type="term" value="F:magnesium ion transmembrane transporter activity"/>
    <property type="evidence" value="ECO:0007669"/>
    <property type="project" value="TreeGrafter"/>
</dbReference>
<accession>A0A8H3EV61</accession>
<dbReference type="OrthoDB" id="5430812at2759"/>
<keyword evidence="2" id="KW-0472">Membrane</keyword>
<evidence type="ECO:0000256" key="2">
    <source>
        <dbReference type="SAM" id="Phobius"/>
    </source>
</evidence>